<evidence type="ECO:0000256" key="3">
    <source>
        <dbReference type="ARBA" id="ARBA00022840"/>
    </source>
</evidence>
<dbReference type="GO" id="GO:0005524">
    <property type="term" value="F:ATP binding"/>
    <property type="evidence" value="ECO:0007669"/>
    <property type="project" value="UniProtKB-KW"/>
</dbReference>
<dbReference type="EMBL" id="AP014612">
    <property type="protein sequence ID" value="BAQ23295.1"/>
    <property type="molecule type" value="Genomic_DNA"/>
</dbReference>
<name>A0A1L7LGI0_9STRE</name>
<reference evidence="5 6" key="1">
    <citation type="journal article" date="2016" name="Microbiol. Immunol.">
        <title>Complete genome sequence of Streptococcus troglodytae TKU31 isolated from the oral cavity of a chimpanzee (Pan troglodytes).</title>
        <authorList>
            <person name="Okamoto M."/>
            <person name="Naito M."/>
            <person name="Miyanohara M."/>
            <person name="Imai S."/>
            <person name="Nomura Y."/>
            <person name="Saito W."/>
            <person name="Momoi Y."/>
            <person name="Takada K."/>
            <person name="Miyabe-Nishiwaki T."/>
            <person name="Tomonaga M."/>
            <person name="Hanada N."/>
        </authorList>
    </citation>
    <scope>NUCLEOTIDE SEQUENCE [LARGE SCALE GENOMIC DNA]</scope>
    <source>
        <strain evidence="6">TKU 31</strain>
    </source>
</reference>
<dbReference type="GO" id="GO:0016887">
    <property type="term" value="F:ATP hydrolysis activity"/>
    <property type="evidence" value="ECO:0007669"/>
    <property type="project" value="InterPro"/>
</dbReference>
<dbReference type="Pfam" id="PF00005">
    <property type="entry name" value="ABC_tran"/>
    <property type="match status" value="1"/>
</dbReference>
<dbReference type="InterPro" id="IPR003593">
    <property type="entry name" value="AAA+_ATPase"/>
</dbReference>
<organism evidence="5 6">
    <name type="scientific">Streptococcus troglodytae</name>
    <dbReference type="NCBI Taxonomy" id="1111760"/>
    <lineage>
        <taxon>Bacteria</taxon>
        <taxon>Bacillati</taxon>
        <taxon>Bacillota</taxon>
        <taxon>Bacilli</taxon>
        <taxon>Lactobacillales</taxon>
        <taxon>Streptococcaceae</taxon>
        <taxon>Streptococcus</taxon>
    </lineage>
</organism>
<dbReference type="SUPFAM" id="SSF52540">
    <property type="entry name" value="P-loop containing nucleoside triphosphate hydrolases"/>
    <property type="match status" value="1"/>
</dbReference>
<dbReference type="InterPro" id="IPR003439">
    <property type="entry name" value="ABC_transporter-like_ATP-bd"/>
</dbReference>
<evidence type="ECO:0000259" key="4">
    <source>
        <dbReference type="PROSITE" id="PS50893"/>
    </source>
</evidence>
<keyword evidence="2" id="KW-0547">Nucleotide-binding</keyword>
<evidence type="ECO:0000313" key="5">
    <source>
        <dbReference type="EMBL" id="BAQ23295.1"/>
    </source>
</evidence>
<dbReference type="AlphaFoldDB" id="A0A1L7LGI0"/>
<protein>
    <submittedName>
        <fullName evidence="5">Antibiotic ABC superfamily ATP binding cassette transporter, ABC protein</fullName>
    </submittedName>
</protein>
<dbReference type="KEGG" id="strg:SRT_00340"/>
<dbReference type="Gene3D" id="3.40.50.300">
    <property type="entry name" value="P-loop containing nucleotide triphosphate hydrolases"/>
    <property type="match status" value="1"/>
</dbReference>
<dbReference type="PROSITE" id="PS50893">
    <property type="entry name" value="ABC_TRANSPORTER_2"/>
    <property type="match status" value="1"/>
</dbReference>
<evidence type="ECO:0000313" key="6">
    <source>
        <dbReference type="Proteomes" id="UP000217758"/>
    </source>
</evidence>
<dbReference type="PANTHER" id="PTHR42939:SF1">
    <property type="entry name" value="ABC TRANSPORTER ATP-BINDING PROTEIN ALBC-RELATED"/>
    <property type="match status" value="1"/>
</dbReference>
<keyword evidence="3" id="KW-0067">ATP-binding</keyword>
<keyword evidence="6" id="KW-1185">Reference proteome</keyword>
<evidence type="ECO:0000256" key="2">
    <source>
        <dbReference type="ARBA" id="ARBA00022741"/>
    </source>
</evidence>
<gene>
    <name evidence="5" type="primary">mutF</name>
    <name evidence="5" type="ORF">SRT_00340</name>
</gene>
<dbReference type="SMART" id="SM00382">
    <property type="entry name" value="AAA"/>
    <property type="match status" value="1"/>
</dbReference>
<dbReference type="InterPro" id="IPR051782">
    <property type="entry name" value="ABC_Transporter_VariousFunc"/>
</dbReference>
<keyword evidence="1" id="KW-0813">Transport</keyword>
<sequence length="273" mass="30421">MTVLEVKQLYFQFGRQTVLDNVSFSLDKGDIAGLIGNNGAGKTTLMKIISGILPGAVGTFDLHTDSVGALIEAPALYPYLSVKENLKFYCNLYGKDYAIIDQFKNDLDVAEYLNRKTSKLSLGMRQRVGLFIALIASSEFILLDEPTNGLDPSGIDSLLKLIKKLANQYGITFIISSHILANLDQVCNKNFLLRNHQLTSLDDGAHAKYKIYSEDRSLKDLIDTLKHHDIVFERKNHDIIVSDLQAVQAALNKEGITIQYEKAGLSEVFFDEN</sequence>
<dbReference type="InterPro" id="IPR027417">
    <property type="entry name" value="P-loop_NTPase"/>
</dbReference>
<dbReference type="PANTHER" id="PTHR42939">
    <property type="entry name" value="ABC TRANSPORTER ATP-BINDING PROTEIN ALBC-RELATED"/>
    <property type="match status" value="1"/>
</dbReference>
<feature type="domain" description="ABC transporter" evidence="4">
    <location>
        <begin position="4"/>
        <end position="220"/>
    </location>
</feature>
<proteinExistence type="predicted"/>
<dbReference type="Proteomes" id="UP000217758">
    <property type="component" value="Chromosome"/>
</dbReference>
<dbReference type="RefSeq" id="WP_128832647.1">
    <property type="nucleotide sequence ID" value="NZ_AP014612.1"/>
</dbReference>
<accession>A0A1L7LGI0</accession>
<evidence type="ECO:0000256" key="1">
    <source>
        <dbReference type="ARBA" id="ARBA00022448"/>
    </source>
</evidence>